<accession>A0A329X8C0</accession>
<evidence type="ECO:0008006" key="3">
    <source>
        <dbReference type="Google" id="ProtNLM"/>
    </source>
</evidence>
<gene>
    <name evidence="1" type="ORF">CKY02_10285</name>
</gene>
<reference evidence="1 2" key="1">
    <citation type="journal article" date="2018" name="Int. J. Syst. Evol. Microbiol.">
        <title>Whole-genome-based revisit of Photorhabdus phylogeny: proposal for the elevation of most Photorhabdus subspecies to the species level and description of one novel species Photorhabdus bodei sp. nov., and one novel subspecies Photorhabdus laumondii subsp. clarkei subsp. nov.</title>
        <authorList>
            <person name="Machado R.A.R."/>
            <person name="Wuthrich D."/>
            <person name="Kuhnert P."/>
            <person name="Arce C.C.M."/>
            <person name="Thonen L."/>
            <person name="Ruiz C."/>
            <person name="Zhang X."/>
            <person name="Robert C.A.M."/>
            <person name="Karimi J."/>
            <person name="Kamali S."/>
            <person name="Ma J."/>
            <person name="Bruggmann R."/>
            <person name="Erb M."/>
        </authorList>
    </citation>
    <scope>NUCLEOTIDE SEQUENCE [LARGE SCALE GENOMIC DNA]</scope>
    <source>
        <strain evidence="1 2">LJ24-63</strain>
    </source>
</reference>
<name>A0A329X8C0_9GAMM</name>
<organism evidence="1 2">
    <name type="scientific">Photorhabdus bodei</name>
    <dbReference type="NCBI Taxonomy" id="2029681"/>
    <lineage>
        <taxon>Bacteria</taxon>
        <taxon>Pseudomonadati</taxon>
        <taxon>Pseudomonadota</taxon>
        <taxon>Gammaproteobacteria</taxon>
        <taxon>Enterobacterales</taxon>
        <taxon>Morganellaceae</taxon>
        <taxon>Photorhabdus</taxon>
    </lineage>
</organism>
<evidence type="ECO:0000313" key="2">
    <source>
        <dbReference type="Proteomes" id="UP000250919"/>
    </source>
</evidence>
<dbReference type="InterPro" id="IPR017946">
    <property type="entry name" value="PLC-like_Pdiesterase_TIM-brl"/>
</dbReference>
<sequence>MEIISHRGYWKTPDEKNKTVAFKRSFSLGFGTETDIRDFDGELVISHDIANQECISFDDFLNIYKMETGNNRCTLALNIKADGLQYKAKEILDKYKVDNYFFFDMSVPDMLGYFHLGLSTFARYSEYESINSLYDRAEGIWLDGFNQDLVTVDLLNKFLSSDKKVCIVSPELHHRNHIESWKKYKTFPYNIINDRNLILCTDLPEDATEFFL</sequence>
<dbReference type="GO" id="GO:0006629">
    <property type="term" value="P:lipid metabolic process"/>
    <property type="evidence" value="ECO:0007669"/>
    <property type="project" value="InterPro"/>
</dbReference>
<dbReference type="Proteomes" id="UP000250919">
    <property type="component" value="Unassembled WGS sequence"/>
</dbReference>
<evidence type="ECO:0000313" key="1">
    <source>
        <dbReference type="EMBL" id="RAX12735.1"/>
    </source>
</evidence>
<dbReference type="RefSeq" id="WP_112895243.1">
    <property type="nucleotide sequence ID" value="NZ_CAWNYH010000013.1"/>
</dbReference>
<comment type="caution">
    <text evidence="1">The sequence shown here is derived from an EMBL/GenBank/DDBJ whole genome shotgun (WGS) entry which is preliminary data.</text>
</comment>
<dbReference type="GeneID" id="88806254"/>
<dbReference type="EMBL" id="NSCM01000013">
    <property type="protein sequence ID" value="RAX12735.1"/>
    <property type="molecule type" value="Genomic_DNA"/>
</dbReference>
<dbReference type="SUPFAM" id="SSF51695">
    <property type="entry name" value="PLC-like phosphodiesterases"/>
    <property type="match status" value="1"/>
</dbReference>
<dbReference type="AlphaFoldDB" id="A0A329X8C0"/>
<dbReference type="GO" id="GO:0008081">
    <property type="term" value="F:phosphoric diester hydrolase activity"/>
    <property type="evidence" value="ECO:0007669"/>
    <property type="project" value="InterPro"/>
</dbReference>
<protein>
    <recommendedName>
        <fullName evidence="3">Phosphodiesterase</fullName>
    </recommendedName>
</protein>
<proteinExistence type="predicted"/>